<dbReference type="NCBIfam" id="NF004474">
    <property type="entry name" value="PRK05808.1"/>
    <property type="match status" value="1"/>
</dbReference>
<evidence type="ECO:0000313" key="5">
    <source>
        <dbReference type="Proteomes" id="UP000188246"/>
    </source>
</evidence>
<dbReference type="SUPFAM" id="SSF48179">
    <property type="entry name" value="6-phosphogluconate dehydrogenase C-terminal domain-like"/>
    <property type="match status" value="1"/>
</dbReference>
<evidence type="ECO:0000256" key="2">
    <source>
        <dbReference type="ARBA" id="ARBA00009463"/>
    </source>
</evidence>
<dbReference type="Pfam" id="PF00725">
    <property type="entry name" value="3HCDH"/>
    <property type="match status" value="1"/>
</dbReference>
<evidence type="ECO:0000256" key="1">
    <source>
        <dbReference type="ARBA" id="ARBA00005086"/>
    </source>
</evidence>
<keyword evidence="5" id="KW-1185">Reference proteome</keyword>
<evidence type="ECO:0000256" key="3">
    <source>
        <dbReference type="ARBA" id="ARBA00023002"/>
    </source>
</evidence>
<dbReference type="GO" id="GO:0016616">
    <property type="term" value="F:oxidoreductase activity, acting on the CH-OH group of donors, NAD or NADP as acceptor"/>
    <property type="evidence" value="ECO:0007669"/>
    <property type="project" value="InterPro"/>
</dbReference>
<dbReference type="GO" id="GO:0070403">
    <property type="term" value="F:NAD+ binding"/>
    <property type="evidence" value="ECO:0007669"/>
    <property type="project" value="InterPro"/>
</dbReference>
<dbReference type="SUPFAM" id="SSF51735">
    <property type="entry name" value="NAD(P)-binding Rossmann-fold domains"/>
    <property type="match status" value="1"/>
</dbReference>
<dbReference type="Gene3D" id="3.40.50.720">
    <property type="entry name" value="NAD(P)-binding Rossmann-like Domain"/>
    <property type="match status" value="1"/>
</dbReference>
<sequence length="287" mass="31241">MSIKKIMVIGSGQMGSGVVQVLATAGYTVYMNDIKEESVQNGLTKIKTFLDKSVQRQSKTAEQVAEILERIIPSTSYDDAKDVDLVIEAATENKKIKLSIFKELDAIAPEHAILATNTSSLSITEIASVTNRPEKVIGMHFFNPVPLMKLVEINYGLGTSKETGEIIVEVADKIKKVSIDIKDSPGFAVNRILIPMINEAIFVLGEGIATASEIDEAMMLGANHPMGPLALADYIGLDTCLSIMNVLYEGFNDSKYRPAPLLKKYVEAGWLGNKVGKGFYDHKKGGK</sequence>
<proteinExistence type="inferred from homology"/>
<dbReference type="AlphaFoldDB" id="A0A1Q2D8Q5"/>
<protein>
    <submittedName>
        <fullName evidence="4">3-hydroxybutyryl-CoA dehydrogenase</fullName>
    </submittedName>
</protein>
<dbReference type="InterPro" id="IPR006180">
    <property type="entry name" value="3-OHacyl-CoA_DH_CS"/>
</dbReference>
<reference evidence="4 5" key="1">
    <citation type="journal article" date="2010" name="Int. J. Syst. Evol. Microbiol.">
        <title>Vagococcus penaei sp. nov., isolated from spoilage microbiota of cooked shrimp (Penaeus vannamei).</title>
        <authorList>
            <person name="Jaffres E."/>
            <person name="Prevost H."/>
            <person name="Rossero A."/>
            <person name="Joffraud J.J."/>
            <person name="Dousset X."/>
        </authorList>
    </citation>
    <scope>NUCLEOTIDE SEQUENCE [LARGE SCALE GENOMIC DNA]</scope>
    <source>
        <strain evidence="4 5">CD276</strain>
    </source>
</reference>
<dbReference type="Proteomes" id="UP000188246">
    <property type="component" value="Chromosome"/>
</dbReference>
<dbReference type="PROSITE" id="PS00067">
    <property type="entry name" value="3HCDH"/>
    <property type="match status" value="1"/>
</dbReference>
<dbReference type="InterPro" id="IPR008927">
    <property type="entry name" value="6-PGluconate_DH-like_C_sf"/>
</dbReference>
<dbReference type="UniPathway" id="UPA00863"/>
<dbReference type="InterPro" id="IPR013328">
    <property type="entry name" value="6PGD_dom2"/>
</dbReference>
<dbReference type="EMBL" id="CP019609">
    <property type="protein sequence ID" value="AQP54671.1"/>
    <property type="molecule type" value="Genomic_DNA"/>
</dbReference>
<dbReference type="KEGG" id="vpi:BW732_10940"/>
<dbReference type="PIRSF" id="PIRSF000105">
    <property type="entry name" value="HCDH"/>
    <property type="match status" value="1"/>
</dbReference>
<evidence type="ECO:0000313" key="4">
    <source>
        <dbReference type="EMBL" id="AQP54671.1"/>
    </source>
</evidence>
<dbReference type="Pfam" id="PF02737">
    <property type="entry name" value="3HCDH_N"/>
    <property type="match status" value="1"/>
</dbReference>
<dbReference type="FunFam" id="3.40.50.720:FF:000009">
    <property type="entry name" value="Fatty oxidation complex, alpha subunit"/>
    <property type="match status" value="1"/>
</dbReference>
<dbReference type="InterPro" id="IPR006108">
    <property type="entry name" value="3HC_DH_C"/>
</dbReference>
<dbReference type="InterPro" id="IPR006176">
    <property type="entry name" value="3-OHacyl-CoA_DH_NAD-bd"/>
</dbReference>
<accession>A0A1Q2D8Q5</accession>
<dbReference type="PANTHER" id="PTHR48075">
    <property type="entry name" value="3-HYDROXYACYL-COA DEHYDROGENASE FAMILY PROTEIN"/>
    <property type="match status" value="1"/>
</dbReference>
<organism evidence="4 5">
    <name type="scientific">Vagococcus penaei</name>
    <dbReference type="NCBI Taxonomy" id="633807"/>
    <lineage>
        <taxon>Bacteria</taxon>
        <taxon>Bacillati</taxon>
        <taxon>Bacillota</taxon>
        <taxon>Bacilli</taxon>
        <taxon>Lactobacillales</taxon>
        <taxon>Enterococcaceae</taxon>
        <taxon>Vagococcus</taxon>
    </lineage>
</organism>
<dbReference type="STRING" id="633807.BW732_10940"/>
<dbReference type="InterPro" id="IPR022694">
    <property type="entry name" value="3-OHacyl-CoA_DH"/>
</dbReference>
<dbReference type="OrthoDB" id="9771883at2"/>
<gene>
    <name evidence="4" type="ORF">BW732_10940</name>
</gene>
<comment type="pathway">
    <text evidence="1">Lipid metabolism; butanoate metabolism.</text>
</comment>
<comment type="similarity">
    <text evidence="2">Belongs to the 3-hydroxyacyl-CoA dehydrogenase family.</text>
</comment>
<dbReference type="PANTHER" id="PTHR48075:SF5">
    <property type="entry name" value="3-HYDROXYBUTYRYL-COA DEHYDROGENASE"/>
    <property type="match status" value="1"/>
</dbReference>
<keyword evidence="3" id="KW-0560">Oxidoreductase</keyword>
<dbReference type="RefSeq" id="WP_077276756.1">
    <property type="nucleotide sequence ID" value="NZ_CP019609.1"/>
</dbReference>
<name>A0A1Q2D8Q5_9ENTE</name>
<dbReference type="GO" id="GO:0019605">
    <property type="term" value="P:butyrate metabolic process"/>
    <property type="evidence" value="ECO:0007669"/>
    <property type="project" value="UniProtKB-UniPathway"/>
</dbReference>
<dbReference type="InterPro" id="IPR036291">
    <property type="entry name" value="NAD(P)-bd_dom_sf"/>
</dbReference>
<dbReference type="Gene3D" id="1.10.1040.10">
    <property type="entry name" value="N-(1-d-carboxylethyl)-l-norvaline Dehydrogenase, domain 2"/>
    <property type="match status" value="1"/>
</dbReference>